<dbReference type="Proteomes" id="UP000440578">
    <property type="component" value="Unassembled WGS sequence"/>
</dbReference>
<dbReference type="AlphaFoldDB" id="A0A6A4VQ56"/>
<dbReference type="InterPro" id="IPR000863">
    <property type="entry name" value="Sulfotransferase_dom"/>
</dbReference>
<feature type="domain" description="Sulfotransferase" evidence="3">
    <location>
        <begin position="93"/>
        <end position="271"/>
    </location>
</feature>
<evidence type="ECO:0000256" key="1">
    <source>
        <dbReference type="ARBA" id="ARBA00005771"/>
    </source>
</evidence>
<reference evidence="4 5" key="1">
    <citation type="submission" date="2019-07" db="EMBL/GenBank/DDBJ databases">
        <title>Draft genome assembly of a fouling barnacle, Amphibalanus amphitrite (Darwin, 1854): The first reference genome for Thecostraca.</title>
        <authorList>
            <person name="Kim W."/>
        </authorList>
    </citation>
    <scope>NUCLEOTIDE SEQUENCE [LARGE SCALE GENOMIC DNA]</scope>
    <source>
        <strain evidence="4">SNU_AA5</strain>
        <tissue evidence="4">Soma without cirri and trophi</tissue>
    </source>
</reference>
<dbReference type="EMBL" id="VIIS01001598">
    <property type="protein sequence ID" value="KAF0295783.1"/>
    <property type="molecule type" value="Genomic_DNA"/>
</dbReference>
<protein>
    <submittedName>
        <fullName evidence="4">Sulfotransferase family cytosolic 1B member 1</fullName>
    </submittedName>
</protein>
<keyword evidence="2 4" id="KW-0808">Transferase</keyword>
<dbReference type="PANTHER" id="PTHR11783">
    <property type="entry name" value="SULFOTRANSFERASE SULT"/>
    <property type="match status" value="1"/>
</dbReference>
<feature type="domain" description="Sulfotransferase" evidence="3">
    <location>
        <begin position="280"/>
        <end position="452"/>
    </location>
</feature>
<dbReference type="Pfam" id="PF00685">
    <property type="entry name" value="Sulfotransfer_1"/>
    <property type="match status" value="2"/>
</dbReference>
<sequence length="462" mass="53648">MEFPYTSEPIPASEEAVYAAFPSYRQHGLAMFGPDRVVYSADALPILQKLYQTPLHADDLWLLTPPKCGTTWMSELAWLVNHDCDFEAAKSYLVPDRAHFLDMPVIYVVRNPKDAVVSFYKMLQNNKTLSPELTVDQYAELYMADRCISTPFFSNVLQAWKQRNHPNMLFVTFEEMKQDLRGVINRVAAHLGKQLTEKQLEQLERHLSFESMKDNQWVNKENLGYRKTDSSTEESQAFMRKGQTGDWKNNLSTEVAQKMDVWMEENLRGTGMELVTELPKKHHVDVIYVVRNPKDAVVSFYKMLQNNKTLSPELTVDQYAELYMAGRCISTPFFSNVLQAWKQRNHPNMLFVTFEEMKQDLRGVINRVAAHLGKQLTEKQLEQLERHLSFESMKDNQWVNKENLGFRKPDSSTGERRAFMRKGQTGDWKNHLSTEVAQKMDVWMEENLRGTGLELVAELPQK</sequence>
<evidence type="ECO:0000313" key="4">
    <source>
        <dbReference type="EMBL" id="KAF0295783.1"/>
    </source>
</evidence>
<dbReference type="InterPro" id="IPR027417">
    <property type="entry name" value="P-loop_NTPase"/>
</dbReference>
<dbReference type="Gene3D" id="3.40.50.300">
    <property type="entry name" value="P-loop containing nucleotide triphosphate hydrolases"/>
    <property type="match status" value="2"/>
</dbReference>
<evidence type="ECO:0000313" key="5">
    <source>
        <dbReference type="Proteomes" id="UP000440578"/>
    </source>
</evidence>
<proteinExistence type="inferred from homology"/>
<dbReference type="OrthoDB" id="205623at2759"/>
<dbReference type="SUPFAM" id="SSF52540">
    <property type="entry name" value="P-loop containing nucleoside triphosphate hydrolases"/>
    <property type="match status" value="2"/>
</dbReference>
<evidence type="ECO:0000256" key="2">
    <source>
        <dbReference type="ARBA" id="ARBA00022679"/>
    </source>
</evidence>
<dbReference type="GO" id="GO:0008146">
    <property type="term" value="F:sulfotransferase activity"/>
    <property type="evidence" value="ECO:0007669"/>
    <property type="project" value="InterPro"/>
</dbReference>
<accession>A0A6A4VQ56</accession>
<comment type="caution">
    <text evidence="4">The sequence shown here is derived from an EMBL/GenBank/DDBJ whole genome shotgun (WGS) entry which is preliminary data.</text>
</comment>
<name>A0A6A4VQ56_AMPAM</name>
<gene>
    <name evidence="4" type="primary">SULT1B1_4</name>
    <name evidence="4" type="ORF">FJT64_000587</name>
</gene>
<comment type="similarity">
    <text evidence="1">Belongs to the sulfotransferase 1 family.</text>
</comment>
<keyword evidence="5" id="KW-1185">Reference proteome</keyword>
<evidence type="ECO:0000259" key="3">
    <source>
        <dbReference type="Pfam" id="PF00685"/>
    </source>
</evidence>
<organism evidence="4 5">
    <name type="scientific">Amphibalanus amphitrite</name>
    <name type="common">Striped barnacle</name>
    <name type="synonym">Balanus amphitrite</name>
    <dbReference type="NCBI Taxonomy" id="1232801"/>
    <lineage>
        <taxon>Eukaryota</taxon>
        <taxon>Metazoa</taxon>
        <taxon>Ecdysozoa</taxon>
        <taxon>Arthropoda</taxon>
        <taxon>Crustacea</taxon>
        <taxon>Multicrustacea</taxon>
        <taxon>Cirripedia</taxon>
        <taxon>Thoracica</taxon>
        <taxon>Thoracicalcarea</taxon>
        <taxon>Balanomorpha</taxon>
        <taxon>Balanoidea</taxon>
        <taxon>Balanidae</taxon>
        <taxon>Amphibalaninae</taxon>
        <taxon>Amphibalanus</taxon>
    </lineage>
</organism>